<dbReference type="Proteomes" id="UP000245618">
    <property type="component" value="Unassembled WGS sequence"/>
</dbReference>
<name>A0A2U1K171_9FLAO</name>
<protein>
    <submittedName>
        <fullName evidence="1">Uncharacterized protein</fullName>
    </submittedName>
</protein>
<comment type="caution">
    <text evidence="1">The sequence shown here is derived from an EMBL/GenBank/DDBJ whole genome shotgun (WGS) entry which is preliminary data.</text>
</comment>
<evidence type="ECO:0000313" key="2">
    <source>
        <dbReference type="Proteomes" id="UP000245618"/>
    </source>
</evidence>
<evidence type="ECO:0000313" key="1">
    <source>
        <dbReference type="EMBL" id="PWA10944.1"/>
    </source>
</evidence>
<dbReference type="RefSeq" id="WP_116760714.1">
    <property type="nucleotide sequence ID" value="NZ_QCZH01000002.1"/>
</dbReference>
<dbReference type="AlphaFoldDB" id="A0A2U1K171"/>
<keyword evidence="2" id="KW-1185">Reference proteome</keyword>
<reference evidence="1 2" key="1">
    <citation type="submission" date="2018-04" db="EMBL/GenBank/DDBJ databases">
        <title>Flavobacterium sp. nov., isolated from glacier ice.</title>
        <authorList>
            <person name="Liu Q."/>
            <person name="Xin Y.-H."/>
        </authorList>
    </citation>
    <scope>NUCLEOTIDE SEQUENCE [LARGE SCALE GENOMIC DNA]</scope>
    <source>
        <strain evidence="1 2">LB2P30</strain>
    </source>
</reference>
<proteinExistence type="predicted"/>
<organism evidence="1 2">
    <name type="scientific">Flavobacterium laiguense</name>
    <dbReference type="NCBI Taxonomy" id="2169409"/>
    <lineage>
        <taxon>Bacteria</taxon>
        <taxon>Pseudomonadati</taxon>
        <taxon>Bacteroidota</taxon>
        <taxon>Flavobacteriia</taxon>
        <taxon>Flavobacteriales</taxon>
        <taxon>Flavobacteriaceae</taxon>
        <taxon>Flavobacterium</taxon>
    </lineage>
</organism>
<dbReference type="EMBL" id="QCZH01000002">
    <property type="protein sequence ID" value="PWA10944.1"/>
    <property type="molecule type" value="Genomic_DNA"/>
</dbReference>
<sequence>MSIEIIPIIDHESYKVNGHMMYKDHNENWISSSAMTDIELRMFRRYKKLVIDNPAFKKHTKATYKG</sequence>
<gene>
    <name evidence="1" type="ORF">DB891_03695</name>
</gene>
<dbReference type="OrthoDB" id="1376830at2"/>
<accession>A0A2U1K171</accession>